<dbReference type="PROSITE" id="PS50005">
    <property type="entry name" value="TPR"/>
    <property type="match status" value="2"/>
</dbReference>
<feature type="repeat" description="TPR" evidence="1">
    <location>
        <begin position="17"/>
        <end position="50"/>
    </location>
</feature>
<dbReference type="Pfam" id="PF14559">
    <property type="entry name" value="TPR_19"/>
    <property type="match status" value="1"/>
</dbReference>
<dbReference type="SUPFAM" id="SSF48452">
    <property type="entry name" value="TPR-like"/>
    <property type="match status" value="2"/>
</dbReference>
<keyword evidence="1" id="KW-0802">TPR repeat</keyword>
<feature type="repeat" description="TPR" evidence="1">
    <location>
        <begin position="85"/>
        <end position="118"/>
    </location>
</feature>
<keyword evidence="4" id="KW-1185">Reference proteome</keyword>
<feature type="signal peptide" evidence="2">
    <location>
        <begin position="1"/>
        <end position="18"/>
    </location>
</feature>
<dbReference type="SMART" id="SM00028">
    <property type="entry name" value="TPR"/>
    <property type="match status" value="5"/>
</dbReference>
<dbReference type="Gene3D" id="1.25.40.10">
    <property type="entry name" value="Tetratricopeptide repeat domain"/>
    <property type="match status" value="5"/>
</dbReference>
<keyword evidence="2" id="KW-0732">Signal</keyword>
<dbReference type="InterPro" id="IPR019734">
    <property type="entry name" value="TPR_rpt"/>
</dbReference>
<evidence type="ECO:0000313" key="4">
    <source>
        <dbReference type="Proteomes" id="UP001257659"/>
    </source>
</evidence>
<dbReference type="EMBL" id="JAVDQA010000001">
    <property type="protein sequence ID" value="MDR6299926.1"/>
    <property type="molecule type" value="Genomic_DNA"/>
</dbReference>
<comment type="caution">
    <text evidence="3">The sequence shown here is derived from an EMBL/GenBank/DDBJ whole genome shotgun (WGS) entry which is preliminary data.</text>
</comment>
<dbReference type="Pfam" id="PF13181">
    <property type="entry name" value="TPR_8"/>
    <property type="match status" value="1"/>
</dbReference>
<dbReference type="RefSeq" id="WP_309726907.1">
    <property type="nucleotide sequence ID" value="NZ_JAVDQA010000001.1"/>
</dbReference>
<evidence type="ECO:0000256" key="2">
    <source>
        <dbReference type="SAM" id="SignalP"/>
    </source>
</evidence>
<reference evidence="3 4" key="1">
    <citation type="submission" date="2023-07" db="EMBL/GenBank/DDBJ databases">
        <title>Genomic Encyclopedia of Type Strains, Phase IV (KMG-IV): sequencing the most valuable type-strain genomes for metagenomic binning, comparative biology and taxonomic classification.</title>
        <authorList>
            <person name="Goeker M."/>
        </authorList>
    </citation>
    <scope>NUCLEOTIDE SEQUENCE [LARGE SCALE GENOMIC DNA]</scope>
    <source>
        <strain evidence="3 4">DSM 102814</strain>
    </source>
</reference>
<evidence type="ECO:0000256" key="1">
    <source>
        <dbReference type="PROSITE-ProRule" id="PRU00339"/>
    </source>
</evidence>
<accession>A0ABU1K2T9</accession>
<dbReference type="Proteomes" id="UP001257659">
    <property type="component" value="Unassembled WGS sequence"/>
</dbReference>
<protein>
    <submittedName>
        <fullName evidence="3">Tetratricopeptide (TPR) repeat protein</fullName>
    </submittedName>
</protein>
<evidence type="ECO:0000313" key="3">
    <source>
        <dbReference type="EMBL" id="MDR6299926.1"/>
    </source>
</evidence>
<name>A0ABU1K2T9_9FLAO</name>
<sequence length="594" mass="69923">MRFFITLFFIFVSLSAFSQSHELAQNYFDQGEYEKAKTIYKKLYQENPRNLQVVYGLISSMQELEEYDEVEQMLLKNEKQISIYPNLWVELGYNYQLQQEPEKAQEYYQKAIDKIKEQPNYAYAIGNAFQKYSLLDEAVEAYEISLSARANPSLTVQLARIYGEQGHIEKMFNSYIELIEQKPEYRYAVNRNFSAYITEDSENNANQILRKLLLKKIQQNPDILYNELLSWLFTQQNDFKKAFIQEKAIYQRSPEKRLQQIIDLGLIAAEENETEDAQEILTYVIENATLQRDIINAHQYLMQIKIDHFNGEKSQAIKDDFQQIFEKLGKEKETLQLQIQYAKFLAFHTNEKETAKEQLNNLLNKNLNRFQEASVKMVLADILVLEEKFNQALIYYSQVQKLVENTEIAQEARFKVAKTSYYKGDFDWSQTQLKILKTSTSQLIANDAMQLNLLISDNSQEDSTQTALKLFAKADLYKFQQKDTKSLAVLDTILAKHKGEKIEDEALFRKAQLLQEQENFQQAEKIYLTIIEFYGEDILADDAHYFLAELYQNYLNQPEEAKKQYEQIIFNFADSIYFVEARKKYRSLRGDAIE</sequence>
<gene>
    <name evidence="3" type="ORF">GGR31_000542</name>
</gene>
<dbReference type="InterPro" id="IPR011990">
    <property type="entry name" value="TPR-like_helical_dom_sf"/>
</dbReference>
<feature type="chain" id="PRO_5046471109" evidence="2">
    <location>
        <begin position="19"/>
        <end position="594"/>
    </location>
</feature>
<organism evidence="3 4">
    <name type="scientific">Mesonia maritima</name>
    <dbReference type="NCBI Taxonomy" id="1793873"/>
    <lineage>
        <taxon>Bacteria</taxon>
        <taxon>Pseudomonadati</taxon>
        <taxon>Bacteroidota</taxon>
        <taxon>Flavobacteriia</taxon>
        <taxon>Flavobacteriales</taxon>
        <taxon>Flavobacteriaceae</taxon>
        <taxon>Mesonia</taxon>
    </lineage>
</organism>
<proteinExistence type="predicted"/>